<protein>
    <recommendedName>
        <fullName evidence="1">Endonuclease/exonuclease/phosphatase domain-containing protein</fullName>
    </recommendedName>
</protein>
<feature type="non-terminal residue" evidence="2">
    <location>
        <position position="162"/>
    </location>
</feature>
<dbReference type="GO" id="GO:0006506">
    <property type="term" value="P:GPI anchor biosynthetic process"/>
    <property type="evidence" value="ECO:0007669"/>
    <property type="project" value="TreeGrafter"/>
</dbReference>
<dbReference type="SUPFAM" id="SSF56219">
    <property type="entry name" value="DNase I-like"/>
    <property type="match status" value="1"/>
</dbReference>
<gene>
    <name evidence="2" type="ORF">METZ01_LOCUS170728</name>
</gene>
<accession>A0A382BW62</accession>
<dbReference type="GO" id="GO:0016020">
    <property type="term" value="C:membrane"/>
    <property type="evidence" value="ECO:0007669"/>
    <property type="project" value="GOC"/>
</dbReference>
<evidence type="ECO:0000259" key="1">
    <source>
        <dbReference type="Pfam" id="PF03372"/>
    </source>
</evidence>
<evidence type="ECO:0000313" key="2">
    <source>
        <dbReference type="EMBL" id="SVB17874.1"/>
    </source>
</evidence>
<dbReference type="InterPro" id="IPR051916">
    <property type="entry name" value="GPI-anchor_lipid_remodeler"/>
</dbReference>
<dbReference type="PANTHER" id="PTHR14859:SF1">
    <property type="entry name" value="PGAP2-INTERACTING PROTEIN"/>
    <property type="match status" value="1"/>
</dbReference>
<dbReference type="EMBL" id="UINC01031586">
    <property type="protein sequence ID" value="SVB17874.1"/>
    <property type="molecule type" value="Genomic_DNA"/>
</dbReference>
<feature type="domain" description="Endonuclease/exonuclease/phosphatase" evidence="1">
    <location>
        <begin position="50"/>
        <end position="162"/>
    </location>
</feature>
<sequence>VLGTALIGLCAIIFLGCEPFVNEFSDLSEAQMYTSSNIIPVSIKNDPVVMTWNIRFGAARFPFFGDSCGDSVILKKDRVDSNMDKIAVKIQEIDPDIIMLQEVDIFSKRSGYTDQVQYLLDNTSMNYGCYASVWQADYIASDGIGRIDMGNAILSKYELSDA</sequence>
<dbReference type="Gene3D" id="3.60.10.10">
    <property type="entry name" value="Endonuclease/exonuclease/phosphatase"/>
    <property type="match status" value="1"/>
</dbReference>
<dbReference type="GO" id="GO:0003824">
    <property type="term" value="F:catalytic activity"/>
    <property type="evidence" value="ECO:0007669"/>
    <property type="project" value="InterPro"/>
</dbReference>
<dbReference type="InterPro" id="IPR036691">
    <property type="entry name" value="Endo/exonu/phosph_ase_sf"/>
</dbReference>
<dbReference type="PANTHER" id="PTHR14859">
    <property type="entry name" value="CALCOFLUOR WHITE HYPERSENSITIVE PROTEIN PRECURSOR"/>
    <property type="match status" value="1"/>
</dbReference>
<dbReference type="AlphaFoldDB" id="A0A382BW62"/>
<dbReference type="InterPro" id="IPR005135">
    <property type="entry name" value="Endo/exonuclease/phosphatase"/>
</dbReference>
<reference evidence="2" key="1">
    <citation type="submission" date="2018-05" db="EMBL/GenBank/DDBJ databases">
        <authorList>
            <person name="Lanie J.A."/>
            <person name="Ng W.-L."/>
            <person name="Kazmierczak K.M."/>
            <person name="Andrzejewski T.M."/>
            <person name="Davidsen T.M."/>
            <person name="Wayne K.J."/>
            <person name="Tettelin H."/>
            <person name="Glass J.I."/>
            <person name="Rusch D."/>
            <person name="Podicherti R."/>
            <person name="Tsui H.-C.T."/>
            <person name="Winkler M.E."/>
        </authorList>
    </citation>
    <scope>NUCLEOTIDE SEQUENCE</scope>
</reference>
<name>A0A382BW62_9ZZZZ</name>
<dbReference type="Pfam" id="PF03372">
    <property type="entry name" value="Exo_endo_phos"/>
    <property type="match status" value="1"/>
</dbReference>
<proteinExistence type="predicted"/>
<organism evidence="2">
    <name type="scientific">marine metagenome</name>
    <dbReference type="NCBI Taxonomy" id="408172"/>
    <lineage>
        <taxon>unclassified sequences</taxon>
        <taxon>metagenomes</taxon>
        <taxon>ecological metagenomes</taxon>
    </lineage>
</organism>
<feature type="non-terminal residue" evidence="2">
    <location>
        <position position="1"/>
    </location>
</feature>